<organism evidence="3 4">
    <name type="scientific">Dactylosporangium matsuzakiense</name>
    <dbReference type="NCBI Taxonomy" id="53360"/>
    <lineage>
        <taxon>Bacteria</taxon>
        <taxon>Bacillati</taxon>
        <taxon>Actinomycetota</taxon>
        <taxon>Actinomycetes</taxon>
        <taxon>Micromonosporales</taxon>
        <taxon>Micromonosporaceae</taxon>
        <taxon>Dactylosporangium</taxon>
    </lineage>
</organism>
<reference evidence="3" key="1">
    <citation type="journal article" date="2014" name="Int. J. Syst. Evol. Microbiol.">
        <title>Complete genome sequence of Corynebacterium casei LMG S-19264T (=DSM 44701T), isolated from a smear-ripened cheese.</title>
        <authorList>
            <consortium name="US DOE Joint Genome Institute (JGI-PGF)"/>
            <person name="Walter F."/>
            <person name="Albersmeier A."/>
            <person name="Kalinowski J."/>
            <person name="Ruckert C."/>
        </authorList>
    </citation>
    <scope>NUCLEOTIDE SEQUENCE</scope>
    <source>
        <strain evidence="3">VKM Ac-1321</strain>
    </source>
</reference>
<evidence type="ECO:0000259" key="2">
    <source>
        <dbReference type="Pfam" id="PF13454"/>
    </source>
</evidence>
<accession>A0A9W6KME1</accession>
<dbReference type="InterPro" id="IPR038732">
    <property type="entry name" value="HpyO/CreE_NAD-binding"/>
</dbReference>
<gene>
    <name evidence="3" type="ORF">GCM10017581_049580</name>
</gene>
<evidence type="ECO:0000313" key="4">
    <source>
        <dbReference type="Proteomes" id="UP001143480"/>
    </source>
</evidence>
<comment type="caution">
    <text evidence="3">The sequence shown here is derived from an EMBL/GenBank/DDBJ whole genome shotgun (WGS) entry which is preliminary data.</text>
</comment>
<dbReference type="Proteomes" id="UP001143480">
    <property type="component" value="Unassembled WGS sequence"/>
</dbReference>
<keyword evidence="4" id="KW-1185">Reference proteome</keyword>
<name>A0A9W6KME1_9ACTN</name>
<sequence>MGRTCTTVVVGGGCSGALAAIHLSRDPRHAVMIVDPTPYGELGRGVAYSTRHPAHLLNSRAAAMSARADRPDDFVRWCRDQDLGIGPADFAPRGVYGGYLHDRLTRARFTHVRAAATRVHADGAVTLSDGTTIRGDRVLLALGHGAPTALTRFQDHPRYVANPWDPEALDGLEGDLPVLLVGTGLTAVDVAIALEGRVPVVAYSRRGLLPRPHADVVPADRAFEYQGRDLAGLMRAVREFAATQPDWRSAVDALRPEVDRLWRGLTPEARRRFLRHVSTYWEVHRHRMPPASAARLRTLRTTTSSRGEWAAVINCTGPQGAAVTEVGRHLLDDGLARLDPTGKGLDVDEAGRLHDRIYTIGPVRRGAWWETTAVPEIRRQADRLSRDLLEGHDVLDEGDQDVLDRAPVARVAQDDRHVRIEVQGLGDLRGAVLLHPVEAVHRDQERRGAALEVVHRREAVVQAAGVGQHHRAERAQRQLVPQEPEAVLAGRAEQIQHDVLVDADPAEVHGHGRRRLALDPVDVVDADAGVGEHLLRLQRSDLAHRADERGLADAEPTRDEDLHREGNVTVRALGGH</sequence>
<dbReference type="PANTHER" id="PTHR40254">
    <property type="entry name" value="BLR0577 PROTEIN"/>
    <property type="match status" value="1"/>
</dbReference>
<feature type="region of interest" description="Disordered" evidence="1">
    <location>
        <begin position="547"/>
        <end position="576"/>
    </location>
</feature>
<dbReference type="InterPro" id="IPR036188">
    <property type="entry name" value="FAD/NAD-bd_sf"/>
</dbReference>
<dbReference type="EMBL" id="BSFP01000031">
    <property type="protein sequence ID" value="GLL03214.1"/>
    <property type="molecule type" value="Genomic_DNA"/>
</dbReference>
<dbReference type="SUPFAM" id="SSF51905">
    <property type="entry name" value="FAD/NAD(P)-binding domain"/>
    <property type="match status" value="1"/>
</dbReference>
<dbReference type="PRINTS" id="PR00368">
    <property type="entry name" value="FADPNR"/>
</dbReference>
<reference evidence="3" key="2">
    <citation type="submission" date="2023-01" db="EMBL/GenBank/DDBJ databases">
        <authorList>
            <person name="Sun Q."/>
            <person name="Evtushenko L."/>
        </authorList>
    </citation>
    <scope>NUCLEOTIDE SEQUENCE</scope>
    <source>
        <strain evidence="3">VKM Ac-1321</strain>
    </source>
</reference>
<dbReference type="Pfam" id="PF13454">
    <property type="entry name" value="NAD_binding_9"/>
    <property type="match status" value="1"/>
</dbReference>
<feature type="compositionally biased region" description="Basic and acidic residues" evidence="1">
    <location>
        <begin position="547"/>
        <end position="566"/>
    </location>
</feature>
<dbReference type="Gene3D" id="3.50.50.60">
    <property type="entry name" value="FAD/NAD(P)-binding domain"/>
    <property type="match status" value="1"/>
</dbReference>
<evidence type="ECO:0000313" key="3">
    <source>
        <dbReference type="EMBL" id="GLL03214.1"/>
    </source>
</evidence>
<dbReference type="AlphaFoldDB" id="A0A9W6KME1"/>
<proteinExistence type="predicted"/>
<evidence type="ECO:0000256" key="1">
    <source>
        <dbReference type="SAM" id="MobiDB-lite"/>
    </source>
</evidence>
<protein>
    <recommendedName>
        <fullName evidence="2">FAD-dependent urate hydroxylase HpyO/Asp monooxygenase CreE-like FAD/NAD(P)-binding domain-containing protein</fullName>
    </recommendedName>
</protein>
<dbReference type="PANTHER" id="PTHR40254:SF1">
    <property type="entry name" value="BLR0577 PROTEIN"/>
    <property type="match status" value="1"/>
</dbReference>
<feature type="domain" description="FAD-dependent urate hydroxylase HpyO/Asp monooxygenase CreE-like FAD/NAD(P)-binding" evidence="2">
    <location>
        <begin position="8"/>
        <end position="144"/>
    </location>
</feature>
<dbReference type="InterPro" id="IPR052189">
    <property type="entry name" value="L-asp_N-monooxygenase_NS-form"/>
</dbReference>